<evidence type="ECO:0000313" key="2">
    <source>
        <dbReference type="Proteomes" id="UP000471648"/>
    </source>
</evidence>
<proteinExistence type="predicted"/>
<name>A0A6N9VG32_STRMI</name>
<dbReference type="Proteomes" id="UP000471648">
    <property type="component" value="Unassembled WGS sequence"/>
</dbReference>
<reference evidence="1 2" key="1">
    <citation type="submission" date="2020-01" db="EMBL/GenBank/DDBJ databases">
        <title>Insect and environment-associated Actinomycetes.</title>
        <authorList>
            <person name="Currrie C."/>
            <person name="Chevrette M."/>
            <person name="Carlson C."/>
            <person name="Stubbendieck R."/>
            <person name="Wendt-Pienkowski E."/>
        </authorList>
    </citation>
    <scope>NUCLEOTIDE SEQUENCE [LARGE SCALE GENOMIC DNA]</scope>
    <source>
        <strain evidence="1 2">SID14438</strain>
    </source>
</reference>
<accession>A0A6N9VG32</accession>
<evidence type="ECO:0008006" key="3">
    <source>
        <dbReference type="Google" id="ProtNLM"/>
    </source>
</evidence>
<protein>
    <recommendedName>
        <fullName evidence="3">PD-(D/E)XK nuclease superfamily protein</fullName>
    </recommendedName>
</protein>
<comment type="caution">
    <text evidence="1">The sequence shown here is derived from an EMBL/GenBank/DDBJ whole genome shotgun (WGS) entry which is preliminary data.</text>
</comment>
<dbReference type="RefSeq" id="WP_164358139.1">
    <property type="nucleotide sequence ID" value="NZ_JAAGME010001046.1"/>
</dbReference>
<dbReference type="EMBL" id="JAAGME010001046">
    <property type="protein sequence ID" value="NEB70248.1"/>
    <property type="molecule type" value="Genomic_DNA"/>
</dbReference>
<sequence>MTNPRLATDTDNGRYYTDPAGGPALVSVTNVLATAVAKHALIPWAVKLTTEHILDNLTEVNDRIDDDRPALTREIKAVHRQVKETAGDLGDRIHAAAENHVLGAPIADDPEVAPYLDQFVRWLTMWGVDLAEHVEATEITVFHRHLGYAGTADLLIWLPTGPDGAMQLWLIDFKTSATRSAKSVYPENTLQLAALRYAETVLLPDDTDAPMPNIERTGVLNLRAKTHALVEMPAGREAHRAFRGLLGGAQWLHEAPSTYPALLAPGQTEPARRRTIRKAA</sequence>
<dbReference type="AlphaFoldDB" id="A0A6N9VG32"/>
<organism evidence="1 2">
    <name type="scientific">Streptomyces microflavus</name>
    <name type="common">Streptomyces lipmanii</name>
    <dbReference type="NCBI Taxonomy" id="1919"/>
    <lineage>
        <taxon>Bacteria</taxon>
        <taxon>Bacillati</taxon>
        <taxon>Actinomycetota</taxon>
        <taxon>Actinomycetes</taxon>
        <taxon>Kitasatosporales</taxon>
        <taxon>Streptomycetaceae</taxon>
        <taxon>Streptomyces</taxon>
    </lineage>
</organism>
<gene>
    <name evidence="1" type="ORF">G3I39_24805</name>
</gene>
<evidence type="ECO:0000313" key="1">
    <source>
        <dbReference type="EMBL" id="NEB70248.1"/>
    </source>
</evidence>